<accession>A0ACA9LB18</accession>
<dbReference type="EMBL" id="CAJVQC010003008">
    <property type="protein sequence ID" value="CAG8520341.1"/>
    <property type="molecule type" value="Genomic_DNA"/>
</dbReference>
<gene>
    <name evidence="1" type="ORF">RPERSI_LOCUS2670</name>
</gene>
<evidence type="ECO:0000313" key="2">
    <source>
        <dbReference type="Proteomes" id="UP000789920"/>
    </source>
</evidence>
<sequence>VEKRRRTMESSGSSQLIFKLLDPVPQYVLGCLPAIVIIGASPKNRFMVKLAWLFRCLGCPFTGAAPKYNRPFVVNDSQIQNADVKSNIDQCTATASVLERLSSLAPLYFIVVGVLAGISKTMGTISCQGWPYIPLLLSWTIPAILRRAFSESIIIEKSQIIINEDQESRTHKRYTVAVTAFISIFYPWIAVFLAYFTPPIGYYCRRENNLTSSSRRYYHIWFAFCGVIVAILLLVLGLLAKNNQWWVDVFGNSCSVASIGCM</sequence>
<feature type="non-terminal residue" evidence="1">
    <location>
        <position position="1"/>
    </location>
</feature>
<comment type="caution">
    <text evidence="1">The sequence shown here is derived from an EMBL/GenBank/DDBJ whole genome shotgun (WGS) entry which is preliminary data.</text>
</comment>
<reference evidence="1" key="1">
    <citation type="submission" date="2021-06" db="EMBL/GenBank/DDBJ databases">
        <authorList>
            <person name="Kallberg Y."/>
            <person name="Tangrot J."/>
            <person name="Rosling A."/>
        </authorList>
    </citation>
    <scope>NUCLEOTIDE SEQUENCE</scope>
    <source>
        <strain evidence="1">MA461A</strain>
    </source>
</reference>
<protein>
    <submittedName>
        <fullName evidence="1">3552_t:CDS:1</fullName>
    </submittedName>
</protein>
<evidence type="ECO:0000313" key="1">
    <source>
        <dbReference type="EMBL" id="CAG8520341.1"/>
    </source>
</evidence>
<proteinExistence type="predicted"/>
<dbReference type="Proteomes" id="UP000789920">
    <property type="component" value="Unassembled WGS sequence"/>
</dbReference>
<organism evidence="1 2">
    <name type="scientific">Racocetra persica</name>
    <dbReference type="NCBI Taxonomy" id="160502"/>
    <lineage>
        <taxon>Eukaryota</taxon>
        <taxon>Fungi</taxon>
        <taxon>Fungi incertae sedis</taxon>
        <taxon>Mucoromycota</taxon>
        <taxon>Glomeromycotina</taxon>
        <taxon>Glomeromycetes</taxon>
        <taxon>Diversisporales</taxon>
        <taxon>Gigasporaceae</taxon>
        <taxon>Racocetra</taxon>
    </lineage>
</organism>
<keyword evidence="2" id="KW-1185">Reference proteome</keyword>
<name>A0ACA9LB18_9GLOM</name>